<name>A0A8B6FMC8_MYTGA</name>
<dbReference type="Pfam" id="PF01467">
    <property type="entry name" value="CTP_transf_like"/>
    <property type="match status" value="1"/>
</dbReference>
<gene>
    <name evidence="8" type="ORF">MGAL_10B042181</name>
</gene>
<sequence>MDILQLLDCSKRVLVVGDVILDRYIYGKCNRVAPDIAVPILTALTKDYALGGAGNAVCNLIEMCLFVDFVTIIGEKDKVIMNLLKDKGIREDGVLICPNYRVKVVSRYIANRHQFMRVDKHVDSQVKDETENRLRDLIKNKMAAIKYDAIVLSDYRKGVLSEEIAKEIISEASVLGIPTIVDPKRGNYQRFQGATYIKPNKEDACYLMDIGVVTKSNIPMICKLFCERFHIQYCILTLAEDGIAFYKNDESDGLLFGVIPTLKNIEVVDVCGAGDTCIAAIVFGVCHQWPLDKTCNFANMCAANVIDKCGTIPARMLDIIHKVVYSQKELVNIRRLIPKKSTIVLTTGCFDLLHDGHIESLREAKDLGGLLFVALNSDVSVKKNKGDKRPIIPQKDRLTMLMATKYVDFVVMFDEEVPYWIIETLDPDIFVKGPDRTEADLRKRFPKIKQIHITDSKGISTSGIIEKIRKL</sequence>
<comment type="caution">
    <text evidence="8">The sequence shown here is derived from an EMBL/GenBank/DDBJ whole genome shotgun (WGS) entry which is preliminary data.</text>
</comment>
<dbReference type="AlphaFoldDB" id="A0A8B6FMC8"/>
<evidence type="ECO:0000313" key="9">
    <source>
        <dbReference type="Proteomes" id="UP000596742"/>
    </source>
</evidence>
<keyword evidence="3 8" id="KW-0418">Kinase</keyword>
<dbReference type="PROSITE" id="PS00584">
    <property type="entry name" value="PFKB_KINASES_2"/>
    <property type="match status" value="1"/>
</dbReference>
<reference evidence="8" key="1">
    <citation type="submission" date="2018-11" db="EMBL/GenBank/DDBJ databases">
        <authorList>
            <person name="Alioto T."/>
            <person name="Alioto T."/>
        </authorList>
    </citation>
    <scope>NUCLEOTIDE SEQUENCE</scope>
</reference>
<dbReference type="EC" id="2.7.1.167" evidence="8"/>
<evidence type="ECO:0000256" key="2">
    <source>
        <dbReference type="ARBA" id="ARBA00022679"/>
    </source>
</evidence>
<proteinExistence type="predicted"/>
<dbReference type="SUPFAM" id="SSF53613">
    <property type="entry name" value="Ribokinase-like"/>
    <property type="match status" value="1"/>
</dbReference>
<feature type="domain" description="Cytidyltransferase-like" evidence="7">
    <location>
        <begin position="345"/>
        <end position="448"/>
    </location>
</feature>
<accession>A0A8B6FMC8</accession>
<dbReference type="NCBIfam" id="TIGR00125">
    <property type="entry name" value="cyt_tran_rel"/>
    <property type="match status" value="1"/>
</dbReference>
<dbReference type="Proteomes" id="UP000596742">
    <property type="component" value="Unassembled WGS sequence"/>
</dbReference>
<dbReference type="SUPFAM" id="SSF52374">
    <property type="entry name" value="Nucleotidylyl transferase"/>
    <property type="match status" value="1"/>
</dbReference>
<dbReference type="Pfam" id="PF00294">
    <property type="entry name" value="PfkB"/>
    <property type="match status" value="1"/>
</dbReference>
<evidence type="ECO:0000256" key="1">
    <source>
        <dbReference type="ARBA" id="ARBA00004713"/>
    </source>
</evidence>
<dbReference type="UniPathway" id="UPA00958"/>
<comment type="pathway">
    <text evidence="1">Bacterial outer membrane biogenesis; LPS core biosynthesis.</text>
</comment>
<feature type="domain" description="Carbohydrate kinase PfkB" evidence="6">
    <location>
        <begin position="12"/>
        <end position="313"/>
    </location>
</feature>
<evidence type="ECO:0000313" key="8">
    <source>
        <dbReference type="EMBL" id="VDI52348.1"/>
    </source>
</evidence>
<dbReference type="GO" id="GO:0005829">
    <property type="term" value="C:cytosol"/>
    <property type="evidence" value="ECO:0007669"/>
    <property type="project" value="TreeGrafter"/>
</dbReference>
<protein>
    <submittedName>
        <fullName evidence="8">D-beta-D-heptose 7-phosphate kinase / D-beta-D-heptose 1-phosphate adenosyltransferase</fullName>
        <ecNumber evidence="8">2.7.1.167</ecNumber>
    </submittedName>
</protein>
<evidence type="ECO:0000259" key="6">
    <source>
        <dbReference type="Pfam" id="PF00294"/>
    </source>
</evidence>
<dbReference type="OrthoDB" id="6156201at2759"/>
<keyword evidence="4" id="KW-0511">Multifunctional enzyme</keyword>
<keyword evidence="9" id="KW-1185">Reference proteome</keyword>
<dbReference type="GO" id="GO:0033786">
    <property type="term" value="F:heptose-1-phosphate adenylyltransferase activity"/>
    <property type="evidence" value="ECO:0007669"/>
    <property type="project" value="TreeGrafter"/>
</dbReference>
<keyword evidence="2 8" id="KW-0808">Transferase</keyword>
<dbReference type="EMBL" id="UYJE01007165">
    <property type="protein sequence ID" value="VDI52348.1"/>
    <property type="molecule type" value="Genomic_DNA"/>
</dbReference>
<dbReference type="InterPro" id="IPR014729">
    <property type="entry name" value="Rossmann-like_a/b/a_fold"/>
</dbReference>
<dbReference type="PANTHER" id="PTHR46969:SF1">
    <property type="entry name" value="BIFUNCTIONAL PROTEIN HLDE"/>
    <property type="match status" value="1"/>
</dbReference>
<keyword evidence="5" id="KW-0119">Carbohydrate metabolism</keyword>
<organism evidence="8 9">
    <name type="scientific">Mytilus galloprovincialis</name>
    <name type="common">Mediterranean mussel</name>
    <dbReference type="NCBI Taxonomy" id="29158"/>
    <lineage>
        <taxon>Eukaryota</taxon>
        <taxon>Metazoa</taxon>
        <taxon>Spiralia</taxon>
        <taxon>Lophotrochozoa</taxon>
        <taxon>Mollusca</taxon>
        <taxon>Bivalvia</taxon>
        <taxon>Autobranchia</taxon>
        <taxon>Pteriomorphia</taxon>
        <taxon>Mytilida</taxon>
        <taxon>Mytiloidea</taxon>
        <taxon>Mytilidae</taxon>
        <taxon>Mytilinae</taxon>
        <taxon>Mytilus</taxon>
    </lineage>
</organism>
<dbReference type="Gene3D" id="3.40.50.620">
    <property type="entry name" value="HUPs"/>
    <property type="match status" value="1"/>
</dbReference>
<dbReference type="Gene3D" id="3.40.1190.20">
    <property type="match status" value="1"/>
</dbReference>
<dbReference type="InterPro" id="IPR002173">
    <property type="entry name" value="Carboh/pur_kinase_PfkB_CS"/>
</dbReference>
<dbReference type="GO" id="GO:0033785">
    <property type="term" value="F:heptose 7-phosphate kinase activity"/>
    <property type="evidence" value="ECO:0007669"/>
    <property type="project" value="UniProtKB-EC"/>
</dbReference>
<evidence type="ECO:0000256" key="4">
    <source>
        <dbReference type="ARBA" id="ARBA00023268"/>
    </source>
</evidence>
<evidence type="ECO:0000259" key="7">
    <source>
        <dbReference type="Pfam" id="PF01467"/>
    </source>
</evidence>
<dbReference type="InterPro" id="IPR011611">
    <property type="entry name" value="PfkB_dom"/>
</dbReference>
<dbReference type="InterPro" id="IPR004821">
    <property type="entry name" value="Cyt_trans-like"/>
</dbReference>
<dbReference type="PANTHER" id="PTHR46969">
    <property type="entry name" value="BIFUNCTIONAL PROTEIN HLDE"/>
    <property type="match status" value="1"/>
</dbReference>
<evidence type="ECO:0000256" key="3">
    <source>
        <dbReference type="ARBA" id="ARBA00022777"/>
    </source>
</evidence>
<dbReference type="InterPro" id="IPR029056">
    <property type="entry name" value="Ribokinase-like"/>
</dbReference>
<evidence type="ECO:0000256" key="5">
    <source>
        <dbReference type="ARBA" id="ARBA00023277"/>
    </source>
</evidence>